<organism evidence="2 3">
    <name type="scientific">Peronospora destructor</name>
    <dbReference type="NCBI Taxonomy" id="86335"/>
    <lineage>
        <taxon>Eukaryota</taxon>
        <taxon>Sar</taxon>
        <taxon>Stramenopiles</taxon>
        <taxon>Oomycota</taxon>
        <taxon>Peronosporomycetes</taxon>
        <taxon>Peronosporales</taxon>
        <taxon>Peronosporaceae</taxon>
        <taxon>Peronospora</taxon>
    </lineage>
</organism>
<evidence type="ECO:0000313" key="3">
    <source>
        <dbReference type="Proteomes" id="UP001162029"/>
    </source>
</evidence>
<dbReference type="Gene3D" id="1.10.510.10">
    <property type="entry name" value="Transferase(Phosphotransferase) domain 1"/>
    <property type="match status" value="1"/>
</dbReference>
<dbReference type="InterPro" id="IPR011009">
    <property type="entry name" value="Kinase-like_dom_sf"/>
</dbReference>
<dbReference type="InterPro" id="IPR008271">
    <property type="entry name" value="Ser/Thr_kinase_AS"/>
</dbReference>
<dbReference type="EMBL" id="CANTFM010000061">
    <property type="protein sequence ID" value="CAI5710093.1"/>
    <property type="molecule type" value="Genomic_DNA"/>
</dbReference>
<dbReference type="PROSITE" id="PS50011">
    <property type="entry name" value="PROTEIN_KINASE_DOM"/>
    <property type="match status" value="1"/>
</dbReference>
<keyword evidence="3" id="KW-1185">Reference proteome</keyword>
<reference evidence="2" key="1">
    <citation type="submission" date="2022-12" db="EMBL/GenBank/DDBJ databases">
        <authorList>
            <person name="Webb A."/>
        </authorList>
    </citation>
    <scope>NUCLEOTIDE SEQUENCE</scope>
    <source>
        <strain evidence="2">Pd1</strain>
    </source>
</reference>
<dbReference type="Proteomes" id="UP001162029">
    <property type="component" value="Unassembled WGS sequence"/>
</dbReference>
<dbReference type="GO" id="GO:0004672">
    <property type="term" value="F:protein kinase activity"/>
    <property type="evidence" value="ECO:0007669"/>
    <property type="project" value="InterPro"/>
</dbReference>
<name>A0AAV0T0I1_9STRA</name>
<comment type="caution">
    <text evidence="2">The sequence shown here is derived from an EMBL/GenBank/DDBJ whole genome shotgun (WGS) entry which is preliminary data.</text>
</comment>
<sequence>MAMGMNYLHLCSIMHRDLKSGNVLIDSHALPISVQVHFRRLPARYALSVNPDDVPLHMRLLAQNQRDPTAIAVNAQLKKDDNGEIVPNVCEVVVCH</sequence>
<dbReference type="GO" id="GO:0005524">
    <property type="term" value="F:ATP binding"/>
    <property type="evidence" value="ECO:0007669"/>
    <property type="project" value="InterPro"/>
</dbReference>
<accession>A0AAV0T0I1</accession>
<proteinExistence type="predicted"/>
<dbReference type="SUPFAM" id="SSF56112">
    <property type="entry name" value="Protein kinase-like (PK-like)"/>
    <property type="match status" value="1"/>
</dbReference>
<dbReference type="PROSITE" id="PS00108">
    <property type="entry name" value="PROTEIN_KINASE_ST"/>
    <property type="match status" value="1"/>
</dbReference>
<evidence type="ECO:0000259" key="1">
    <source>
        <dbReference type="PROSITE" id="PS50011"/>
    </source>
</evidence>
<dbReference type="InterPro" id="IPR000719">
    <property type="entry name" value="Prot_kinase_dom"/>
</dbReference>
<evidence type="ECO:0000313" key="2">
    <source>
        <dbReference type="EMBL" id="CAI5710093.1"/>
    </source>
</evidence>
<feature type="domain" description="Protein kinase" evidence="1">
    <location>
        <begin position="1"/>
        <end position="96"/>
    </location>
</feature>
<protein>
    <recommendedName>
        <fullName evidence="1">Protein kinase domain-containing protein</fullName>
    </recommendedName>
</protein>
<gene>
    <name evidence="2" type="ORF">PDE001_LOCUS379</name>
</gene>
<dbReference type="AlphaFoldDB" id="A0AAV0T0I1"/>